<reference evidence="4" key="1">
    <citation type="submission" date="2021-06" db="EMBL/GenBank/DDBJ databases">
        <title>Description of novel taxa of the family Lachnospiraceae.</title>
        <authorList>
            <person name="Chaplin A.V."/>
            <person name="Sokolova S.R."/>
            <person name="Pikina A.P."/>
            <person name="Korzhanova M."/>
            <person name="Belova V."/>
            <person name="Korostin D."/>
            <person name="Efimov B.A."/>
        </authorList>
    </citation>
    <scope>NUCLEOTIDE SEQUENCE</scope>
    <source>
        <strain evidence="4">ASD5720</strain>
    </source>
</reference>
<feature type="signal peptide" evidence="2">
    <location>
        <begin position="1"/>
        <end position="23"/>
    </location>
</feature>
<dbReference type="Proteomes" id="UP000712157">
    <property type="component" value="Unassembled WGS sequence"/>
</dbReference>
<organism evidence="4 5">
    <name type="scientific">Diplocloster agilis</name>
    <dbReference type="NCBI Taxonomy" id="2850323"/>
    <lineage>
        <taxon>Bacteria</taxon>
        <taxon>Bacillati</taxon>
        <taxon>Bacillota</taxon>
        <taxon>Clostridia</taxon>
        <taxon>Lachnospirales</taxon>
        <taxon>Lachnospiraceae</taxon>
        <taxon>Diplocloster</taxon>
    </lineage>
</organism>
<dbReference type="AlphaFoldDB" id="A0A949K016"/>
<dbReference type="EMBL" id="JAHQCW010000013">
    <property type="protein sequence ID" value="MBU9736769.1"/>
    <property type="molecule type" value="Genomic_DNA"/>
</dbReference>
<dbReference type="RefSeq" id="WP_238721465.1">
    <property type="nucleotide sequence ID" value="NZ_JAHQCW010000013.1"/>
</dbReference>
<keyword evidence="2" id="KW-0732">Signal</keyword>
<proteinExistence type="predicted"/>
<name>A0A949K016_9FIRM</name>
<evidence type="ECO:0000256" key="1">
    <source>
        <dbReference type="SAM" id="MobiDB-lite"/>
    </source>
</evidence>
<dbReference type="Gene3D" id="3.40.190.10">
    <property type="entry name" value="Periplasmic binding protein-like II"/>
    <property type="match status" value="2"/>
</dbReference>
<dbReference type="InterPro" id="IPR006059">
    <property type="entry name" value="SBP"/>
</dbReference>
<feature type="region of interest" description="Disordered" evidence="1">
    <location>
        <begin position="42"/>
        <end position="65"/>
    </location>
</feature>
<dbReference type="EMBL" id="JAHQCW010000013">
    <property type="protein sequence ID" value="MBU9736842.1"/>
    <property type="molecule type" value="Genomic_DNA"/>
</dbReference>
<evidence type="ECO:0000313" key="4">
    <source>
        <dbReference type="EMBL" id="MBU9736842.1"/>
    </source>
</evidence>
<accession>A0A949K016</accession>
<evidence type="ECO:0000313" key="3">
    <source>
        <dbReference type="EMBL" id="MBU9736769.1"/>
    </source>
</evidence>
<evidence type="ECO:0000256" key="2">
    <source>
        <dbReference type="SAM" id="SignalP"/>
    </source>
</evidence>
<dbReference type="Pfam" id="PF01547">
    <property type="entry name" value="SBP_bac_1"/>
    <property type="match status" value="1"/>
</dbReference>
<dbReference type="PANTHER" id="PTHR43649">
    <property type="entry name" value="ARABINOSE-BINDING PROTEIN-RELATED"/>
    <property type="match status" value="1"/>
</dbReference>
<dbReference type="SUPFAM" id="SSF53850">
    <property type="entry name" value="Periplasmic binding protein-like II"/>
    <property type="match status" value="1"/>
</dbReference>
<gene>
    <name evidence="3" type="ORF">KTH89_09490</name>
    <name evidence="4" type="ORF">KTH89_09855</name>
</gene>
<sequence length="569" mass="64627">MKKKMKRVVACTLSLVLLAFSLAGCGGSSDTDVPARKDLPEAAAGEQETAGDAGQQSAAADTSEYSKEPVTLTAFVNSVMMPTDWKWGDDPTSKKITELTGVTLDIQYATTTDNMELNTMLASGEKLPDFIITPANGPVRPLLVDQGFVLPYNDLIEQYAPHLGEIMPKNMDKIYTEPDGKFYCTVSFFGDENRYGDQILNSRGSISVSMNKKYYDEIGRPDVSTLDKYTDAVVQMKDKHPEINNPIYDYAPTTPWSHNSMLNLLARMYGATNDHFEYSNGKVEMTFMQPYYKEALRTYNEWYRKGLINPEQWAFKNDQKKAAYADQDMLSYWGYYWALLQGTGKVNELNFETIEYPMPDGRSADQLKIHDDYYSTGYQGVFITKDTEHPDRCIQYIDFLMGDEGQILQRYGTEGLTWEPDEHGRPKETELKIKTEAESMEKLQRELGVYNYNFAWLTSNWAIVYGAHNTYSAYPGMLKDFEVMTPHQQNEMLSDLTYALTNTDELALREQIYSTWASGTAAVCVAETEADFETAYDKFISDMKHSGVDTLCEYFQANYDHWVSLGIGQ</sequence>
<keyword evidence="5" id="KW-1185">Reference proteome</keyword>
<dbReference type="InterPro" id="IPR050490">
    <property type="entry name" value="Bact_solute-bd_prot1"/>
</dbReference>
<feature type="compositionally biased region" description="Low complexity" evidence="1">
    <location>
        <begin position="50"/>
        <end position="63"/>
    </location>
</feature>
<feature type="chain" id="PRO_5038277804" evidence="2">
    <location>
        <begin position="24"/>
        <end position="569"/>
    </location>
</feature>
<protein>
    <submittedName>
        <fullName evidence="4">Extracellular solute-binding protein</fullName>
    </submittedName>
</protein>
<dbReference type="PROSITE" id="PS51257">
    <property type="entry name" value="PROKAR_LIPOPROTEIN"/>
    <property type="match status" value="1"/>
</dbReference>
<evidence type="ECO:0000313" key="5">
    <source>
        <dbReference type="Proteomes" id="UP000712157"/>
    </source>
</evidence>
<comment type="caution">
    <text evidence="4">The sequence shown here is derived from an EMBL/GenBank/DDBJ whole genome shotgun (WGS) entry which is preliminary data.</text>
</comment>
<dbReference type="PANTHER" id="PTHR43649:SF12">
    <property type="entry name" value="DIACETYLCHITOBIOSE BINDING PROTEIN DASA"/>
    <property type="match status" value="1"/>
</dbReference>